<dbReference type="PANTHER" id="PTHR23127:SF0">
    <property type="entry name" value="H_ACA RIBONUCLEOPROTEIN COMPLEX SUBUNIT DKC1"/>
    <property type="match status" value="1"/>
</dbReference>
<protein>
    <recommendedName>
        <fullName evidence="5">RNA-guided pseudouridylation complex pseudouridine synthase subunit Cbf5</fullName>
    </recommendedName>
</protein>
<proteinExistence type="predicted"/>
<evidence type="ECO:0000259" key="1">
    <source>
        <dbReference type="Pfam" id="PF01509"/>
    </source>
</evidence>
<dbReference type="GO" id="GO:0031120">
    <property type="term" value="P:snRNA pseudouridine synthesis"/>
    <property type="evidence" value="ECO:0007669"/>
    <property type="project" value="TreeGrafter"/>
</dbReference>
<feature type="domain" description="Pseudouridine synthase II N-terminal" evidence="1">
    <location>
        <begin position="29"/>
        <end position="142"/>
    </location>
</feature>
<evidence type="ECO:0008006" key="5">
    <source>
        <dbReference type="Google" id="ProtNLM"/>
    </source>
</evidence>
<reference evidence="3 4" key="1">
    <citation type="submission" date="2017-09" db="EMBL/GenBank/DDBJ databases">
        <title>Depth-based differentiation of microbial function through sediment-hosted aquifers and enrichment of novel symbionts in the deep terrestrial subsurface.</title>
        <authorList>
            <person name="Probst A.J."/>
            <person name="Ladd B."/>
            <person name="Jarett J.K."/>
            <person name="Geller-Mcgrath D.E."/>
            <person name="Sieber C.M."/>
            <person name="Emerson J.B."/>
            <person name="Anantharaman K."/>
            <person name="Thomas B.C."/>
            <person name="Malmstrom R."/>
            <person name="Stieglmeier M."/>
            <person name="Klingl A."/>
            <person name="Woyke T."/>
            <person name="Ryan C.M."/>
            <person name="Banfield J.F."/>
        </authorList>
    </citation>
    <scope>NUCLEOTIDE SEQUENCE [LARGE SCALE GENOMIC DNA]</scope>
    <source>
        <strain evidence="3">CG18_big_fil_WC_8_21_14_2_50_31_19</strain>
    </source>
</reference>
<dbReference type="GO" id="GO:0003723">
    <property type="term" value="F:RNA binding"/>
    <property type="evidence" value="ECO:0007669"/>
    <property type="project" value="InterPro"/>
</dbReference>
<dbReference type="Pfam" id="PF01509">
    <property type="entry name" value="TruB_N"/>
    <property type="match status" value="1"/>
</dbReference>
<gene>
    <name evidence="3" type="ORF">COW69_01755</name>
</gene>
<dbReference type="PANTHER" id="PTHR23127">
    <property type="entry name" value="CENTROMERE/MICROTUBULE BINDING PROTEIN CBF5"/>
    <property type="match status" value="1"/>
</dbReference>
<comment type="caution">
    <text evidence="3">The sequence shown here is derived from an EMBL/GenBank/DDBJ whole genome shotgun (WGS) entry which is preliminary data.</text>
</comment>
<dbReference type="EMBL" id="PCUF01000022">
    <property type="protein sequence ID" value="PIN66518.1"/>
    <property type="molecule type" value="Genomic_DNA"/>
</dbReference>
<organism evidence="3 4">
    <name type="scientific">Huberarchaeum crystalense</name>
    <dbReference type="NCBI Taxonomy" id="2014257"/>
    <lineage>
        <taxon>Archaea</taxon>
        <taxon>Candidatus Huberarchaeota</taxon>
        <taxon>Candidatus Huberarchaeia</taxon>
        <taxon>Candidatus Huberarchaeales</taxon>
        <taxon>Candidatus Huberarchaeaceae</taxon>
        <taxon>Candidatus Huberarchaeum</taxon>
    </lineage>
</organism>
<accession>A0A2G9LIZ3</accession>
<dbReference type="InterPro" id="IPR020103">
    <property type="entry name" value="PsdUridine_synth_cat_dom_sf"/>
</dbReference>
<evidence type="ECO:0000313" key="4">
    <source>
        <dbReference type="Proteomes" id="UP000229789"/>
    </source>
</evidence>
<feature type="domain" description="tRNA pseudouridylate synthase B C-terminal" evidence="2">
    <location>
        <begin position="143"/>
        <end position="185"/>
    </location>
</feature>
<dbReference type="InterPro" id="IPR004802">
    <property type="entry name" value="tRNA_PsdUridine_synth_B_fam"/>
</dbReference>
<sequence length="270" mass="30788">MYEKLMVKGVIFLYKPVGLTSSQTLEKVKQKLGVKTGGYHGTLDANVDGVLIIAVGKITPVLQFISRQDKEYVGKIKFHKQVTEEQIKTGFEKFTGEIEQIPPVKSAVKRVLRKRKIYFFEFLDFKNNVAGFRVKCEAGTYIRKLCYDVGEFLGVGAQMLSLQRTASGDVKIEDCVKIEDLQESDLKPKEVLLKNYKKAVAKNDKIQQIVQGKQIYADFFDEFDKTIKTNETFTVYDNKNQAISMMKALQDFSNSNSFEIVAKIIRNFTN</sequence>
<dbReference type="Gene3D" id="3.30.2350.10">
    <property type="entry name" value="Pseudouridine synthase"/>
    <property type="match status" value="1"/>
</dbReference>
<evidence type="ECO:0000259" key="2">
    <source>
        <dbReference type="Pfam" id="PF16198"/>
    </source>
</evidence>
<dbReference type="SUPFAM" id="SSF55120">
    <property type="entry name" value="Pseudouridine synthase"/>
    <property type="match status" value="1"/>
</dbReference>
<dbReference type="Pfam" id="PF16198">
    <property type="entry name" value="TruB_C_2"/>
    <property type="match status" value="1"/>
</dbReference>
<dbReference type="InterPro" id="IPR002501">
    <property type="entry name" value="PsdUridine_synth_N"/>
</dbReference>
<dbReference type="AlphaFoldDB" id="A0A2G9LIZ3"/>
<dbReference type="InterPro" id="IPR032819">
    <property type="entry name" value="TruB_C"/>
</dbReference>
<dbReference type="GO" id="GO:0009982">
    <property type="term" value="F:pseudouridine synthase activity"/>
    <property type="evidence" value="ECO:0007669"/>
    <property type="project" value="InterPro"/>
</dbReference>
<evidence type="ECO:0000313" key="3">
    <source>
        <dbReference type="EMBL" id="PIN66518.1"/>
    </source>
</evidence>
<dbReference type="Proteomes" id="UP000229789">
    <property type="component" value="Unassembled WGS sequence"/>
</dbReference>
<dbReference type="GO" id="GO:1990481">
    <property type="term" value="P:mRNA pseudouridine synthesis"/>
    <property type="evidence" value="ECO:0007669"/>
    <property type="project" value="TreeGrafter"/>
</dbReference>
<dbReference type="GO" id="GO:0000495">
    <property type="term" value="P:box H/ACA sno(s)RNA 3'-end processing"/>
    <property type="evidence" value="ECO:0007669"/>
    <property type="project" value="TreeGrafter"/>
</dbReference>
<dbReference type="GO" id="GO:0031118">
    <property type="term" value="P:rRNA pseudouridine synthesis"/>
    <property type="evidence" value="ECO:0007669"/>
    <property type="project" value="TreeGrafter"/>
</dbReference>
<name>A0A2G9LIZ3_HUBC1</name>